<comment type="caution">
    <text evidence="2">The sequence shown here is derived from an EMBL/GenBank/DDBJ whole genome shotgun (WGS) entry which is preliminary data.</text>
</comment>
<dbReference type="Proteomes" id="UP000249547">
    <property type="component" value="Unassembled WGS sequence"/>
</dbReference>
<keyword evidence="1" id="KW-0812">Transmembrane</keyword>
<keyword evidence="1" id="KW-0472">Membrane</keyword>
<sequence length="175" mass="19916">MYAFAVFLPYMITGFCLAMLGYYVITKVYPQKLSTQFIATANVLTSILICLHVAFYGCELLLPYFSGAVMVFEYIRLAPILSSILIMLIAAIFPLFKSLRRKWSTSFYMVGALLYAQYRAAIIGWLLVTFNRDYLPSSWTTANPIEKEILWIGCGTGAFVAIVLLLTEWKKKKKK</sequence>
<protein>
    <submittedName>
        <fullName evidence="2">Uncharacterized protein</fullName>
    </submittedName>
</protein>
<accession>A0A327QKT7</accession>
<organism evidence="2 3">
    <name type="scientific">Chitinophaga skermanii</name>
    <dbReference type="NCBI Taxonomy" id="331697"/>
    <lineage>
        <taxon>Bacteria</taxon>
        <taxon>Pseudomonadati</taxon>
        <taxon>Bacteroidota</taxon>
        <taxon>Chitinophagia</taxon>
        <taxon>Chitinophagales</taxon>
        <taxon>Chitinophagaceae</taxon>
        <taxon>Chitinophaga</taxon>
    </lineage>
</organism>
<evidence type="ECO:0000313" key="3">
    <source>
        <dbReference type="Proteomes" id="UP000249547"/>
    </source>
</evidence>
<dbReference type="RefSeq" id="WP_111598597.1">
    <property type="nucleotide sequence ID" value="NZ_QLLL01000005.1"/>
</dbReference>
<feature type="transmembrane region" description="Helical" evidence="1">
    <location>
        <begin position="77"/>
        <end position="96"/>
    </location>
</feature>
<keyword evidence="1" id="KW-1133">Transmembrane helix</keyword>
<feature type="transmembrane region" description="Helical" evidence="1">
    <location>
        <begin position="37"/>
        <end position="57"/>
    </location>
</feature>
<feature type="transmembrane region" description="Helical" evidence="1">
    <location>
        <begin position="108"/>
        <end position="128"/>
    </location>
</feature>
<gene>
    <name evidence="2" type="ORF">LX64_03182</name>
</gene>
<feature type="transmembrane region" description="Helical" evidence="1">
    <location>
        <begin position="148"/>
        <end position="167"/>
    </location>
</feature>
<dbReference type="EMBL" id="QLLL01000005">
    <property type="protein sequence ID" value="RAJ04302.1"/>
    <property type="molecule type" value="Genomic_DNA"/>
</dbReference>
<keyword evidence="3" id="KW-1185">Reference proteome</keyword>
<evidence type="ECO:0000313" key="2">
    <source>
        <dbReference type="EMBL" id="RAJ04302.1"/>
    </source>
</evidence>
<feature type="transmembrane region" description="Helical" evidence="1">
    <location>
        <begin position="6"/>
        <end position="25"/>
    </location>
</feature>
<proteinExistence type="predicted"/>
<evidence type="ECO:0000256" key="1">
    <source>
        <dbReference type="SAM" id="Phobius"/>
    </source>
</evidence>
<reference evidence="2 3" key="1">
    <citation type="submission" date="2018-06" db="EMBL/GenBank/DDBJ databases">
        <title>Genomic Encyclopedia of Archaeal and Bacterial Type Strains, Phase II (KMG-II): from individual species to whole genera.</title>
        <authorList>
            <person name="Goeker M."/>
        </authorList>
    </citation>
    <scope>NUCLEOTIDE SEQUENCE [LARGE SCALE GENOMIC DNA]</scope>
    <source>
        <strain evidence="2 3">DSM 23857</strain>
    </source>
</reference>
<dbReference type="AlphaFoldDB" id="A0A327QKT7"/>
<name>A0A327QKT7_9BACT</name>